<organism evidence="2 3">
    <name type="scientific">Pisolithus microcarpus 441</name>
    <dbReference type="NCBI Taxonomy" id="765257"/>
    <lineage>
        <taxon>Eukaryota</taxon>
        <taxon>Fungi</taxon>
        <taxon>Dikarya</taxon>
        <taxon>Basidiomycota</taxon>
        <taxon>Agaricomycotina</taxon>
        <taxon>Agaricomycetes</taxon>
        <taxon>Agaricomycetidae</taxon>
        <taxon>Boletales</taxon>
        <taxon>Sclerodermatineae</taxon>
        <taxon>Pisolithaceae</taxon>
        <taxon>Pisolithus</taxon>
    </lineage>
</organism>
<keyword evidence="3" id="KW-1185">Reference proteome</keyword>
<evidence type="ECO:0000313" key="2">
    <source>
        <dbReference type="EMBL" id="KIK16855.1"/>
    </source>
</evidence>
<proteinExistence type="predicted"/>
<feature type="compositionally biased region" description="Basic residues" evidence="1">
    <location>
        <begin position="32"/>
        <end position="45"/>
    </location>
</feature>
<dbReference type="EMBL" id="KN833845">
    <property type="protein sequence ID" value="KIK16855.1"/>
    <property type="molecule type" value="Genomic_DNA"/>
</dbReference>
<dbReference type="HOGENOM" id="CLU_2484159_0_0_1"/>
<sequence>MATTASSCVEREKRSVKRSRSGRNKVCEIRFHTRKSSPSGKRRFKGQAASGGRPDTAPSNVQDITFLEYEQRSIEGGIVQGPLDRSQ</sequence>
<feature type="compositionally biased region" description="Basic residues" evidence="1">
    <location>
        <begin position="14"/>
        <end position="23"/>
    </location>
</feature>
<accession>A0A0C9XWJ8</accession>
<dbReference type="AlphaFoldDB" id="A0A0C9XWJ8"/>
<dbReference type="Proteomes" id="UP000054018">
    <property type="component" value="Unassembled WGS sequence"/>
</dbReference>
<name>A0A0C9XWJ8_9AGAM</name>
<evidence type="ECO:0000313" key="3">
    <source>
        <dbReference type="Proteomes" id="UP000054018"/>
    </source>
</evidence>
<reference evidence="2 3" key="1">
    <citation type="submission" date="2014-04" db="EMBL/GenBank/DDBJ databases">
        <authorList>
            <consortium name="DOE Joint Genome Institute"/>
            <person name="Kuo A."/>
            <person name="Kohler A."/>
            <person name="Costa M.D."/>
            <person name="Nagy L.G."/>
            <person name="Floudas D."/>
            <person name="Copeland A."/>
            <person name="Barry K.W."/>
            <person name="Cichocki N."/>
            <person name="Veneault-Fourrey C."/>
            <person name="LaButti K."/>
            <person name="Lindquist E.A."/>
            <person name="Lipzen A."/>
            <person name="Lundell T."/>
            <person name="Morin E."/>
            <person name="Murat C."/>
            <person name="Sun H."/>
            <person name="Tunlid A."/>
            <person name="Henrissat B."/>
            <person name="Grigoriev I.V."/>
            <person name="Hibbett D.S."/>
            <person name="Martin F."/>
            <person name="Nordberg H.P."/>
            <person name="Cantor M.N."/>
            <person name="Hua S.X."/>
        </authorList>
    </citation>
    <scope>NUCLEOTIDE SEQUENCE [LARGE SCALE GENOMIC DNA]</scope>
    <source>
        <strain evidence="2 3">441</strain>
    </source>
</reference>
<evidence type="ECO:0000256" key="1">
    <source>
        <dbReference type="SAM" id="MobiDB-lite"/>
    </source>
</evidence>
<feature type="region of interest" description="Disordered" evidence="1">
    <location>
        <begin position="1"/>
        <end position="61"/>
    </location>
</feature>
<reference evidence="3" key="2">
    <citation type="submission" date="2015-01" db="EMBL/GenBank/DDBJ databases">
        <title>Evolutionary Origins and Diversification of the Mycorrhizal Mutualists.</title>
        <authorList>
            <consortium name="DOE Joint Genome Institute"/>
            <consortium name="Mycorrhizal Genomics Consortium"/>
            <person name="Kohler A."/>
            <person name="Kuo A."/>
            <person name="Nagy L.G."/>
            <person name="Floudas D."/>
            <person name="Copeland A."/>
            <person name="Barry K.W."/>
            <person name="Cichocki N."/>
            <person name="Veneault-Fourrey C."/>
            <person name="LaButti K."/>
            <person name="Lindquist E.A."/>
            <person name="Lipzen A."/>
            <person name="Lundell T."/>
            <person name="Morin E."/>
            <person name="Murat C."/>
            <person name="Riley R."/>
            <person name="Ohm R."/>
            <person name="Sun H."/>
            <person name="Tunlid A."/>
            <person name="Henrissat B."/>
            <person name="Grigoriev I.V."/>
            <person name="Hibbett D.S."/>
            <person name="Martin F."/>
        </authorList>
    </citation>
    <scope>NUCLEOTIDE SEQUENCE [LARGE SCALE GENOMIC DNA]</scope>
    <source>
        <strain evidence="3">441</strain>
    </source>
</reference>
<gene>
    <name evidence="2" type="ORF">PISMIDRAFT_685948</name>
</gene>
<protein>
    <submittedName>
        <fullName evidence="2">Uncharacterized protein</fullName>
    </submittedName>
</protein>